<evidence type="ECO:0000313" key="2">
    <source>
        <dbReference type="Proteomes" id="UP001364890"/>
    </source>
</evidence>
<sequence>MNHKYTEKNLCELINATMQSVGMNVPLKQDNSGVNMSYNFIGDYVGFDAERLIKAKEEMQKTISLELYIKTITMHELGHAIDRKALLATLDRTMEIFDAKRNHSLYELYNSVDLLSMIIEEHEMNIIFEETAWENAQKLNQEFQVVDEECFEAIKKYSLGTYREIYQEDLYLYEKLVAEHAIQIA</sequence>
<dbReference type="EMBL" id="JBAWSY010000003">
    <property type="protein sequence ID" value="MEI4769380.1"/>
    <property type="molecule type" value="Genomic_DNA"/>
</dbReference>
<gene>
    <name evidence="1" type="ORF">WAX74_06945</name>
</gene>
<comment type="caution">
    <text evidence="1">The sequence shown here is derived from an EMBL/GenBank/DDBJ whole genome shotgun (WGS) entry which is preliminary data.</text>
</comment>
<proteinExistence type="predicted"/>
<evidence type="ECO:0000313" key="1">
    <source>
        <dbReference type="EMBL" id="MEI4769380.1"/>
    </source>
</evidence>
<dbReference type="RefSeq" id="WP_336496934.1">
    <property type="nucleotide sequence ID" value="NZ_JBAWSY010000003.1"/>
</dbReference>
<keyword evidence="2" id="KW-1185">Reference proteome</keyword>
<organism evidence="1 2">
    <name type="scientific">Psychrobacillus mangrovi</name>
    <dbReference type="NCBI Taxonomy" id="3117745"/>
    <lineage>
        <taxon>Bacteria</taxon>
        <taxon>Bacillati</taxon>
        <taxon>Bacillota</taxon>
        <taxon>Bacilli</taxon>
        <taxon>Bacillales</taxon>
        <taxon>Bacillaceae</taxon>
        <taxon>Psychrobacillus</taxon>
    </lineage>
</organism>
<dbReference type="Proteomes" id="UP001364890">
    <property type="component" value="Unassembled WGS sequence"/>
</dbReference>
<name>A0ABU8F303_9BACI</name>
<accession>A0ABU8F303</accession>
<protein>
    <submittedName>
        <fullName evidence="1">Integrase</fullName>
    </submittedName>
</protein>
<reference evidence="1 2" key="1">
    <citation type="submission" date="2024-01" db="EMBL/GenBank/DDBJ databases">
        <title>Seven novel Bacillus-like species.</title>
        <authorList>
            <person name="Liu G."/>
        </authorList>
    </citation>
    <scope>NUCLEOTIDE SEQUENCE [LARGE SCALE GENOMIC DNA]</scope>
    <source>
        <strain evidence="1 2">FJAT-51614</strain>
    </source>
</reference>